<dbReference type="Proteomes" id="UP001606300">
    <property type="component" value="Unassembled WGS sequence"/>
</dbReference>
<feature type="signal peptide" evidence="2">
    <location>
        <begin position="1"/>
        <end position="23"/>
    </location>
</feature>
<gene>
    <name evidence="3" type="ORF">ACG02S_19670</name>
</gene>
<dbReference type="RefSeq" id="WP_394472187.1">
    <property type="nucleotide sequence ID" value="NZ_JBIGHY010000007.1"/>
</dbReference>
<evidence type="ECO:0008006" key="5">
    <source>
        <dbReference type="Google" id="ProtNLM"/>
    </source>
</evidence>
<evidence type="ECO:0000313" key="4">
    <source>
        <dbReference type="Proteomes" id="UP001606300"/>
    </source>
</evidence>
<keyword evidence="4" id="KW-1185">Reference proteome</keyword>
<organism evidence="3 4">
    <name type="scientific">Pelomonas dachongensis</name>
    <dbReference type="NCBI Taxonomy" id="3299029"/>
    <lineage>
        <taxon>Bacteria</taxon>
        <taxon>Pseudomonadati</taxon>
        <taxon>Pseudomonadota</taxon>
        <taxon>Betaproteobacteria</taxon>
        <taxon>Burkholderiales</taxon>
        <taxon>Sphaerotilaceae</taxon>
        <taxon>Roseateles</taxon>
    </lineage>
</organism>
<feature type="region of interest" description="Disordered" evidence="1">
    <location>
        <begin position="24"/>
        <end position="136"/>
    </location>
</feature>
<comment type="caution">
    <text evidence="3">The sequence shown here is derived from an EMBL/GenBank/DDBJ whole genome shotgun (WGS) entry which is preliminary data.</text>
</comment>
<feature type="chain" id="PRO_5045616546" description="Fe-S oxidoreductase" evidence="2">
    <location>
        <begin position="24"/>
        <end position="136"/>
    </location>
</feature>
<feature type="compositionally biased region" description="Low complexity" evidence="1">
    <location>
        <begin position="85"/>
        <end position="100"/>
    </location>
</feature>
<evidence type="ECO:0000256" key="2">
    <source>
        <dbReference type="SAM" id="SignalP"/>
    </source>
</evidence>
<name>A0ABW7EV56_9BURK</name>
<accession>A0ABW7EV56</accession>
<sequence>MRLVVDAITGGLLAAALASTAVAQPAKPMPLPASAPVPDTAASRQVPTRNPAIRAAENAKEPGVQRPEERVIPQISLPLRSRNVTPATSASAPAGSIPGGVNDDAARCLAAGTAQEKAACERGSAASLPAKPKTNR</sequence>
<evidence type="ECO:0000256" key="1">
    <source>
        <dbReference type="SAM" id="MobiDB-lite"/>
    </source>
</evidence>
<reference evidence="3 4" key="1">
    <citation type="submission" date="2024-09" db="EMBL/GenBank/DDBJ databases">
        <title>Novel species of the genus Pelomonas and Roseateles isolated from streams.</title>
        <authorList>
            <person name="Lu H."/>
        </authorList>
    </citation>
    <scope>NUCLEOTIDE SEQUENCE [LARGE SCALE GENOMIC DNA]</scope>
    <source>
        <strain evidence="3 4">DC23W</strain>
    </source>
</reference>
<dbReference type="EMBL" id="JBIGHY010000007">
    <property type="protein sequence ID" value="MFG6416120.1"/>
    <property type="molecule type" value="Genomic_DNA"/>
</dbReference>
<proteinExistence type="predicted"/>
<evidence type="ECO:0000313" key="3">
    <source>
        <dbReference type="EMBL" id="MFG6416120.1"/>
    </source>
</evidence>
<protein>
    <recommendedName>
        <fullName evidence="5">Fe-S oxidoreductase</fullName>
    </recommendedName>
</protein>
<keyword evidence="2" id="KW-0732">Signal</keyword>